<dbReference type="InterPro" id="IPR024752">
    <property type="entry name" value="Myb/SANT-like_dom"/>
</dbReference>
<feature type="region of interest" description="Disordered" evidence="1">
    <location>
        <begin position="211"/>
        <end position="241"/>
    </location>
</feature>
<accession>A0A059BPE4</accession>
<gene>
    <name evidence="3" type="ORF">EUGRSUZ_F01358</name>
</gene>
<evidence type="ECO:0000256" key="1">
    <source>
        <dbReference type="SAM" id="MobiDB-lite"/>
    </source>
</evidence>
<dbReference type="PANTHER" id="PTHR47584">
    <property type="match status" value="1"/>
</dbReference>
<dbReference type="InterPro" id="IPR045026">
    <property type="entry name" value="LIMYB"/>
</dbReference>
<reference evidence="3" key="1">
    <citation type="submission" date="2013-07" db="EMBL/GenBank/DDBJ databases">
        <title>The genome of Eucalyptus grandis.</title>
        <authorList>
            <person name="Schmutz J."/>
            <person name="Hayes R."/>
            <person name="Myburg A."/>
            <person name="Tuskan G."/>
            <person name="Grattapaglia D."/>
            <person name="Rokhsar D.S."/>
        </authorList>
    </citation>
    <scope>NUCLEOTIDE SEQUENCE</scope>
    <source>
        <tissue evidence="3">Leaf extractions</tissue>
    </source>
</reference>
<proteinExistence type="predicted"/>
<sequence>MASERQTFSAKWTEAVTSLFIGLLVDEVKKGNRISSTFNKAGWRNIQTECVRQTGCQYSMVQLRNNVNKLRKQYSSFQKLMSQSRFGWDNVNKRVVVDDPSIWESHIKENVEWAKFRKDGFPQYPELCIVFGGTYATGEYGIGNAQNVTVSEEDDNGDGNGGGANSGCNAYGANSGCNAYGDNSGGNAYGDAGGGHIDDFGDHHTDERVFTSDDAGTSTRGKHILDRTPNTKRRRKSTQNSIDDTCKAIQDFLKVKSSQSGSGSATSGVMPSPVDPFSVAAVMDILLSMPEIDQDVYNKAVDRACDSASWR</sequence>
<name>A0A059BPE4_EUCGR</name>
<evidence type="ECO:0000313" key="3">
    <source>
        <dbReference type="EMBL" id="KCW67600.1"/>
    </source>
</evidence>
<dbReference type="OMA" id="EAAPAIW"/>
<dbReference type="EMBL" id="KK198758">
    <property type="protein sequence ID" value="KCW67600.1"/>
    <property type="molecule type" value="Genomic_DNA"/>
</dbReference>
<feature type="domain" description="Myb/SANT-like" evidence="2">
    <location>
        <begin position="11"/>
        <end position="105"/>
    </location>
</feature>
<dbReference type="InParanoid" id="A0A059BPE4"/>
<protein>
    <recommendedName>
        <fullName evidence="2">Myb/SANT-like domain-containing protein</fullName>
    </recommendedName>
</protein>
<organism evidence="3">
    <name type="scientific">Eucalyptus grandis</name>
    <name type="common">Flooded gum</name>
    <dbReference type="NCBI Taxonomy" id="71139"/>
    <lineage>
        <taxon>Eukaryota</taxon>
        <taxon>Viridiplantae</taxon>
        <taxon>Streptophyta</taxon>
        <taxon>Embryophyta</taxon>
        <taxon>Tracheophyta</taxon>
        <taxon>Spermatophyta</taxon>
        <taxon>Magnoliopsida</taxon>
        <taxon>eudicotyledons</taxon>
        <taxon>Gunneridae</taxon>
        <taxon>Pentapetalae</taxon>
        <taxon>rosids</taxon>
        <taxon>malvids</taxon>
        <taxon>Myrtales</taxon>
        <taxon>Myrtaceae</taxon>
        <taxon>Myrtoideae</taxon>
        <taxon>Eucalypteae</taxon>
        <taxon>Eucalyptus</taxon>
    </lineage>
</organism>
<feature type="non-terminal residue" evidence="3">
    <location>
        <position position="311"/>
    </location>
</feature>
<dbReference type="PANTHER" id="PTHR47584:SF19">
    <property type="entry name" value="L10-INTERACTING MYB DOMAIN-CONTAINING PROTEIN-LIKE"/>
    <property type="match status" value="1"/>
</dbReference>
<evidence type="ECO:0000259" key="2">
    <source>
        <dbReference type="Pfam" id="PF12776"/>
    </source>
</evidence>
<dbReference type="Pfam" id="PF12776">
    <property type="entry name" value="Myb_DNA-bind_3"/>
    <property type="match status" value="1"/>
</dbReference>
<dbReference type="Gramene" id="KCW67600">
    <property type="protein sequence ID" value="KCW67600"/>
    <property type="gene ID" value="EUGRSUZ_F01358"/>
</dbReference>
<dbReference type="AlphaFoldDB" id="A0A059BPE4"/>